<evidence type="ECO:0000259" key="2">
    <source>
        <dbReference type="SMART" id="SM00014"/>
    </source>
</evidence>
<dbReference type="AlphaFoldDB" id="A0A0P7Z1T8"/>
<sequence>MRKLLDHLADLWTKQINPRVSSFIAFFSIVWLAVCILATYVLAELSDEVLEREAFAIDRHILLFIHQFTSPALDAVFVGITSLGDPRTVVPLTVFIFCFLWLKRYRTEAKVLALDAAGGAVLSYFLKLAFSKERPQLWDSAINEITFSYPSGHALGSMVLYGFLSYVFASIYPRYAKAFYAVAALLITAIGLSRLYLGVHWPTDIVAGYCIGFLWISICITLLRLRKVKKERELERNSA</sequence>
<feature type="transmembrane region" description="Helical" evidence="1">
    <location>
        <begin position="205"/>
        <end position="225"/>
    </location>
</feature>
<dbReference type="PANTHER" id="PTHR14969:SF13">
    <property type="entry name" value="AT30094P"/>
    <property type="match status" value="1"/>
</dbReference>
<protein>
    <submittedName>
        <fullName evidence="3">Membrane-associated phospholipid phosphatase</fullName>
    </submittedName>
</protein>
<feature type="transmembrane region" description="Helical" evidence="1">
    <location>
        <begin position="86"/>
        <end position="102"/>
    </location>
</feature>
<feature type="transmembrane region" description="Helical" evidence="1">
    <location>
        <begin position="150"/>
        <end position="172"/>
    </location>
</feature>
<dbReference type="STRING" id="1666911.HLUCCA11_01150"/>
<gene>
    <name evidence="3" type="ORF">HLUCCA11_01150</name>
</gene>
<dbReference type="SMART" id="SM00014">
    <property type="entry name" value="acidPPc"/>
    <property type="match status" value="1"/>
</dbReference>
<dbReference type="PANTHER" id="PTHR14969">
    <property type="entry name" value="SPHINGOSINE-1-PHOSPHATE PHOSPHOHYDROLASE"/>
    <property type="match status" value="1"/>
</dbReference>
<feature type="transmembrane region" description="Helical" evidence="1">
    <location>
        <begin position="179"/>
        <end position="199"/>
    </location>
</feature>
<dbReference type="Proteomes" id="UP000050465">
    <property type="component" value="Unassembled WGS sequence"/>
</dbReference>
<dbReference type="Pfam" id="PF01569">
    <property type="entry name" value="PAP2"/>
    <property type="match status" value="1"/>
</dbReference>
<organism evidence="3 4">
    <name type="scientific">Phormidesmis priestleyi Ana</name>
    <dbReference type="NCBI Taxonomy" id="1666911"/>
    <lineage>
        <taxon>Bacteria</taxon>
        <taxon>Bacillati</taxon>
        <taxon>Cyanobacteriota</taxon>
        <taxon>Cyanophyceae</taxon>
        <taxon>Leptolyngbyales</taxon>
        <taxon>Leptolyngbyaceae</taxon>
        <taxon>Phormidesmis</taxon>
    </lineage>
</organism>
<dbReference type="InterPro" id="IPR036938">
    <property type="entry name" value="PAP2/HPO_sf"/>
</dbReference>
<keyword evidence="1" id="KW-1133">Transmembrane helix</keyword>
<evidence type="ECO:0000313" key="3">
    <source>
        <dbReference type="EMBL" id="KPQ37689.1"/>
    </source>
</evidence>
<dbReference type="InterPro" id="IPR000326">
    <property type="entry name" value="PAP2/HPO"/>
</dbReference>
<dbReference type="SUPFAM" id="SSF48317">
    <property type="entry name" value="Acid phosphatase/Vanadium-dependent haloperoxidase"/>
    <property type="match status" value="1"/>
</dbReference>
<feature type="transmembrane region" description="Helical" evidence="1">
    <location>
        <begin position="20"/>
        <end position="41"/>
    </location>
</feature>
<reference evidence="3 4" key="1">
    <citation type="submission" date="2015-09" db="EMBL/GenBank/DDBJ databases">
        <title>Identification and resolution of microdiversity through metagenomic sequencing of parallel consortia.</title>
        <authorList>
            <person name="Nelson W.C."/>
            <person name="Romine M.F."/>
            <person name="Lindemann S.R."/>
        </authorList>
    </citation>
    <scope>NUCLEOTIDE SEQUENCE [LARGE SCALE GENOMIC DNA]</scope>
    <source>
        <strain evidence="3">Ana</strain>
    </source>
</reference>
<proteinExistence type="predicted"/>
<keyword evidence="1" id="KW-0812">Transmembrane</keyword>
<feature type="transmembrane region" description="Helical" evidence="1">
    <location>
        <begin position="111"/>
        <end position="130"/>
    </location>
</feature>
<dbReference type="CDD" id="cd03392">
    <property type="entry name" value="PAP2_like_2"/>
    <property type="match status" value="1"/>
</dbReference>
<dbReference type="Gene3D" id="1.20.144.10">
    <property type="entry name" value="Phosphatidic acid phosphatase type 2/haloperoxidase"/>
    <property type="match status" value="1"/>
</dbReference>
<accession>A0A0P7Z1T8</accession>
<name>A0A0P7Z1T8_9CYAN</name>
<comment type="caution">
    <text evidence="3">The sequence shown here is derived from an EMBL/GenBank/DDBJ whole genome shotgun (WGS) entry which is preliminary data.</text>
</comment>
<evidence type="ECO:0000313" key="4">
    <source>
        <dbReference type="Proteomes" id="UP000050465"/>
    </source>
</evidence>
<evidence type="ECO:0000256" key="1">
    <source>
        <dbReference type="SAM" id="Phobius"/>
    </source>
</evidence>
<dbReference type="EMBL" id="LJZR01000001">
    <property type="protein sequence ID" value="KPQ37689.1"/>
    <property type="molecule type" value="Genomic_DNA"/>
</dbReference>
<feature type="domain" description="Phosphatidic acid phosphatase type 2/haloperoxidase" evidence="2">
    <location>
        <begin position="109"/>
        <end position="220"/>
    </location>
</feature>
<keyword evidence="1" id="KW-0472">Membrane</keyword>